<keyword evidence="8" id="KW-1185">Reference proteome</keyword>
<dbReference type="EMBL" id="JBHSQW010000023">
    <property type="protein sequence ID" value="MFC5994631.1"/>
    <property type="molecule type" value="Genomic_DNA"/>
</dbReference>
<dbReference type="GO" id="GO:0004332">
    <property type="term" value="F:fructose-bisphosphate aldolase activity"/>
    <property type="evidence" value="ECO:0007669"/>
    <property type="project" value="UniProtKB-EC"/>
</dbReference>
<dbReference type="EC" id="4.1.2.13" evidence="3"/>
<accession>A0ABW1J1C9</accession>
<evidence type="ECO:0000313" key="7">
    <source>
        <dbReference type="EMBL" id="MFC5994631.1"/>
    </source>
</evidence>
<dbReference type="PANTHER" id="PTHR11627">
    <property type="entry name" value="FRUCTOSE-BISPHOSPHATE ALDOLASE"/>
    <property type="match status" value="1"/>
</dbReference>
<dbReference type="RefSeq" id="WP_379584651.1">
    <property type="nucleotide sequence ID" value="NZ_JBHSQW010000023.1"/>
</dbReference>
<dbReference type="Proteomes" id="UP001596302">
    <property type="component" value="Unassembled WGS sequence"/>
</dbReference>
<evidence type="ECO:0000256" key="5">
    <source>
        <dbReference type="ARBA" id="ARBA00023239"/>
    </source>
</evidence>
<comment type="pathway">
    <text evidence="1">Carbohydrate degradation; glycolysis; D-glyceraldehyde 3-phosphate and glycerone phosphate from D-glucose: step 4/4.</text>
</comment>
<evidence type="ECO:0000256" key="1">
    <source>
        <dbReference type="ARBA" id="ARBA00004714"/>
    </source>
</evidence>
<gene>
    <name evidence="7" type="ORF">ACFQE5_10470</name>
</gene>
<keyword evidence="5 7" id="KW-0456">Lyase</keyword>
<proteinExistence type="inferred from homology"/>
<dbReference type="InterPro" id="IPR013785">
    <property type="entry name" value="Aldolase_TIM"/>
</dbReference>
<name>A0ABW1J1C9_9PSEU</name>
<keyword evidence="4" id="KW-0324">Glycolysis</keyword>
<dbReference type="Pfam" id="PF00274">
    <property type="entry name" value="Glycolytic"/>
    <property type="match status" value="1"/>
</dbReference>
<comment type="caution">
    <text evidence="7">The sequence shown here is derived from an EMBL/GenBank/DDBJ whole genome shotgun (WGS) entry which is preliminary data.</text>
</comment>
<protein>
    <recommendedName>
        <fullName evidence="3">fructose-bisphosphate aldolase</fullName>
        <ecNumber evidence="3">4.1.2.13</ecNumber>
    </recommendedName>
    <alternativeName>
        <fullName evidence="6">Fructose-bisphosphate aldolase class I</fullName>
    </alternativeName>
</protein>
<evidence type="ECO:0000313" key="8">
    <source>
        <dbReference type="Proteomes" id="UP001596302"/>
    </source>
</evidence>
<organism evidence="7 8">
    <name type="scientific">Pseudonocardia hispaniensis</name>
    <dbReference type="NCBI Taxonomy" id="904933"/>
    <lineage>
        <taxon>Bacteria</taxon>
        <taxon>Bacillati</taxon>
        <taxon>Actinomycetota</taxon>
        <taxon>Actinomycetes</taxon>
        <taxon>Pseudonocardiales</taxon>
        <taxon>Pseudonocardiaceae</taxon>
        <taxon>Pseudonocardia</taxon>
    </lineage>
</organism>
<comment type="similarity">
    <text evidence="2">Belongs to the class I fructose-bisphosphate aldolase family.</text>
</comment>
<sequence length="339" mass="36559">MTELRSRAGRLTAPGRALLAVDQPSAHLHGLLRRARLTPSEQNCRALRDLVLTAPGLHRMLSGVLVDRDELSAAARRPEAVPALLTDGRVPIGVRMGDETTDMVDSADRMAKEVDRHAENGAVFARWRQVIGGSVTDEERVRIRSVAAWASICQRGGLLPFVECAVRVSDQDTIEQAEDAHTRAIGSVMVALEAAKVDLAATVLGASLVLPGRRSRQTADSEDVAMATVRSLRAAGADGVTGIAFTSSGQPRYLAAHLAAMQWCRPAWPIGFCQGRSLLGPIAAVWRGRPDRVAPAQNELRSRLNTTLAVLRAGRSEVTRRDGLAWWDGYIQAGSPFTN</sequence>
<dbReference type="Gene3D" id="3.20.20.70">
    <property type="entry name" value="Aldolase class I"/>
    <property type="match status" value="1"/>
</dbReference>
<evidence type="ECO:0000256" key="2">
    <source>
        <dbReference type="ARBA" id="ARBA00010387"/>
    </source>
</evidence>
<dbReference type="InterPro" id="IPR000741">
    <property type="entry name" value="FBA_I"/>
</dbReference>
<reference evidence="8" key="1">
    <citation type="journal article" date="2019" name="Int. J. Syst. Evol. Microbiol.">
        <title>The Global Catalogue of Microorganisms (GCM) 10K type strain sequencing project: providing services to taxonomists for standard genome sequencing and annotation.</title>
        <authorList>
            <consortium name="The Broad Institute Genomics Platform"/>
            <consortium name="The Broad Institute Genome Sequencing Center for Infectious Disease"/>
            <person name="Wu L."/>
            <person name="Ma J."/>
        </authorList>
    </citation>
    <scope>NUCLEOTIDE SEQUENCE [LARGE SCALE GENOMIC DNA]</scope>
    <source>
        <strain evidence="8">CCM 8391</strain>
    </source>
</reference>
<dbReference type="SUPFAM" id="SSF51569">
    <property type="entry name" value="Aldolase"/>
    <property type="match status" value="1"/>
</dbReference>
<evidence type="ECO:0000256" key="4">
    <source>
        <dbReference type="ARBA" id="ARBA00023152"/>
    </source>
</evidence>
<evidence type="ECO:0000256" key="6">
    <source>
        <dbReference type="ARBA" id="ARBA00029799"/>
    </source>
</evidence>
<evidence type="ECO:0000256" key="3">
    <source>
        <dbReference type="ARBA" id="ARBA00013068"/>
    </source>
</evidence>